<sequence length="515" mass="54674">MKVRHFSIARHLSALLGALILLPLAAAPASALDTFFVGPRALGMAGANVASVNDTTAQYYNPAAFGFFGCRDEKGEPILCDNNDVGRKDWGIDAGAGAGYRLHNKFGEYLDELTAIDYQLLSANGIQSESDLVDLINLVHSLSGLDQPGNAITADANAGVGVRIGHFAIGARGYAQASGVVVDLDQANLGLATSTNLAADIASVPITGYTADGVLTFFTPQQATDIQNALVASGATGVDAADAVDRLDFLAAQQGSDPALAAQIATLLTEVSAGTGTLQDNSTTVLLSGFGLAEVPLSYGYALNDHWSVGGNVKVMTGRVYGNQVLVFAEDSGDILMKTDENYEETLNFGIDLGLMGRYKMVNFGLVARNINAPRFDGPTVVTLLPDGTIKTTRFDDVTLDPQVAAGVAFIPLKTLTLEVDLDLTQNETTLQEYKTQNLSLGLEWDAFRFLALRGGIYRNLIESDIDWVYTAGLGLNLWAVRLDVAGAFSDQQEEFDGEDLPKEVRVAAQLSVDF</sequence>
<dbReference type="PATRIC" id="fig|1603606.3.peg.2573"/>
<evidence type="ECO:0000313" key="3">
    <source>
        <dbReference type="Proteomes" id="UP000057158"/>
    </source>
</evidence>
<dbReference type="AlphaFoldDB" id="A0A0M4D2E0"/>
<dbReference type="Pfam" id="PF13729">
    <property type="entry name" value="TraF_2"/>
    <property type="match status" value="1"/>
</dbReference>
<feature type="signal peptide" evidence="1">
    <location>
        <begin position="1"/>
        <end position="31"/>
    </location>
</feature>
<dbReference type="RefSeq" id="WP_053551164.1">
    <property type="nucleotide sequence ID" value="NZ_CP010802.1"/>
</dbReference>
<dbReference type="STRING" id="1603606.DSOUD_2373"/>
<keyword evidence="1" id="KW-0732">Signal</keyword>
<protein>
    <recommendedName>
        <fullName evidence="4">Conjugal transfer protein TraF</fullName>
    </recommendedName>
</protein>
<evidence type="ECO:0008006" key="4">
    <source>
        <dbReference type="Google" id="ProtNLM"/>
    </source>
</evidence>
<accession>A0A0M4D2E0</accession>
<name>A0A0M4D2E0_9BACT</name>
<dbReference type="Gene3D" id="2.40.160.60">
    <property type="entry name" value="Outer membrane protein transport protein (OMPP1/FadL/TodX)"/>
    <property type="match status" value="1"/>
</dbReference>
<reference evidence="2 3" key="1">
    <citation type="submission" date="2015-07" db="EMBL/GenBank/DDBJ databases">
        <title>Isolation and Genomic Characterization of a Novel Halophilic Metal-Reducing Deltaproteobacterium from the Deep Subsurface.</title>
        <authorList>
            <person name="Badalamenti J.P."/>
            <person name="Summers Z.M."/>
            <person name="Gralnick J.A."/>
            <person name="Bond D.R."/>
        </authorList>
    </citation>
    <scope>NUCLEOTIDE SEQUENCE [LARGE SCALE GENOMIC DNA]</scope>
    <source>
        <strain evidence="2 3">WTL</strain>
    </source>
</reference>
<organism evidence="2 3">
    <name type="scientific">Desulfuromonas soudanensis</name>
    <dbReference type="NCBI Taxonomy" id="1603606"/>
    <lineage>
        <taxon>Bacteria</taxon>
        <taxon>Pseudomonadati</taxon>
        <taxon>Thermodesulfobacteriota</taxon>
        <taxon>Desulfuromonadia</taxon>
        <taxon>Desulfuromonadales</taxon>
        <taxon>Desulfuromonadaceae</taxon>
        <taxon>Desulfuromonas</taxon>
    </lineage>
</organism>
<evidence type="ECO:0000313" key="2">
    <source>
        <dbReference type="EMBL" id="ALC17134.1"/>
    </source>
</evidence>
<dbReference type="Proteomes" id="UP000057158">
    <property type="component" value="Chromosome"/>
</dbReference>
<evidence type="ECO:0000256" key="1">
    <source>
        <dbReference type="SAM" id="SignalP"/>
    </source>
</evidence>
<dbReference type="OrthoDB" id="5391531at2"/>
<keyword evidence="3" id="KW-1185">Reference proteome</keyword>
<gene>
    <name evidence="2" type="ORF">DSOUD_2373</name>
</gene>
<proteinExistence type="predicted"/>
<dbReference type="InterPro" id="IPR032811">
    <property type="entry name" value="Put_conjugal_transfer"/>
</dbReference>
<feature type="chain" id="PRO_5005791804" description="Conjugal transfer protein TraF" evidence="1">
    <location>
        <begin position="32"/>
        <end position="515"/>
    </location>
</feature>
<dbReference type="EMBL" id="CP010802">
    <property type="protein sequence ID" value="ALC17134.1"/>
    <property type="molecule type" value="Genomic_DNA"/>
</dbReference>
<dbReference type="KEGG" id="des:DSOUD_2373"/>